<evidence type="ECO:0000259" key="3">
    <source>
        <dbReference type="Pfam" id="PF03384"/>
    </source>
</evidence>
<reference evidence="6" key="2">
    <citation type="submission" date="2025-08" db="UniProtKB">
        <authorList>
            <consortium name="RefSeq"/>
        </authorList>
    </citation>
    <scope>IDENTIFICATION</scope>
    <source>
        <tissue evidence="6">Leaf</tissue>
    </source>
</reference>
<feature type="compositionally biased region" description="Basic residues" evidence="2">
    <location>
        <begin position="31"/>
        <end position="41"/>
    </location>
</feature>
<feature type="domain" description="DUF1985" evidence="4">
    <location>
        <begin position="142"/>
        <end position="273"/>
    </location>
</feature>
<feature type="region of interest" description="Disordered" evidence="2">
    <location>
        <begin position="497"/>
        <end position="548"/>
    </location>
</feature>
<feature type="compositionally biased region" description="Basic and acidic residues" evidence="2">
    <location>
        <begin position="564"/>
        <end position="573"/>
    </location>
</feature>
<feature type="compositionally biased region" description="Basic and acidic residues" evidence="2">
    <location>
        <begin position="734"/>
        <end position="756"/>
    </location>
</feature>
<dbReference type="GeneID" id="130498991"/>
<name>A0A9W3CBP0_RAPSA</name>
<reference evidence="5" key="1">
    <citation type="journal article" date="2019" name="Database">
        <title>The radish genome database (RadishGD): an integrated information resource for radish genomics.</title>
        <authorList>
            <person name="Yu H.J."/>
            <person name="Baek S."/>
            <person name="Lee Y.J."/>
            <person name="Cho A."/>
            <person name="Mun J.H."/>
        </authorList>
    </citation>
    <scope>NUCLEOTIDE SEQUENCE [LARGE SCALE GENOMIC DNA]</scope>
    <source>
        <strain evidence="5">cv. WK10039</strain>
    </source>
</reference>
<evidence type="ECO:0000256" key="1">
    <source>
        <dbReference type="SAM" id="Coils"/>
    </source>
</evidence>
<feature type="compositionally biased region" description="Basic and acidic residues" evidence="2">
    <location>
        <begin position="797"/>
        <end position="809"/>
    </location>
</feature>
<keyword evidence="5" id="KW-1185">Reference proteome</keyword>
<feature type="compositionally biased region" description="Acidic residues" evidence="2">
    <location>
        <begin position="535"/>
        <end position="545"/>
    </location>
</feature>
<feature type="region of interest" description="Disordered" evidence="2">
    <location>
        <begin position="1"/>
        <end position="66"/>
    </location>
</feature>
<feature type="coiled-coil region" evidence="1">
    <location>
        <begin position="453"/>
        <end position="480"/>
    </location>
</feature>
<feature type="region of interest" description="Disordered" evidence="2">
    <location>
        <begin position="734"/>
        <end position="779"/>
    </location>
</feature>
<evidence type="ECO:0000259" key="4">
    <source>
        <dbReference type="Pfam" id="PF09331"/>
    </source>
</evidence>
<dbReference type="AlphaFoldDB" id="A0A9W3CBP0"/>
<accession>A0A9W3CBP0</accession>
<gene>
    <name evidence="6" type="primary">LOC130498991</name>
</gene>
<feature type="compositionally biased region" description="Acidic residues" evidence="2">
    <location>
        <begin position="574"/>
        <end position="598"/>
    </location>
</feature>
<dbReference type="Proteomes" id="UP000504610">
    <property type="component" value="Chromosome 8"/>
</dbReference>
<organism evidence="5 6">
    <name type="scientific">Raphanus sativus</name>
    <name type="common">Radish</name>
    <name type="synonym">Raphanus raphanistrum var. sativus</name>
    <dbReference type="NCBI Taxonomy" id="3726"/>
    <lineage>
        <taxon>Eukaryota</taxon>
        <taxon>Viridiplantae</taxon>
        <taxon>Streptophyta</taxon>
        <taxon>Embryophyta</taxon>
        <taxon>Tracheophyta</taxon>
        <taxon>Spermatophyta</taxon>
        <taxon>Magnoliopsida</taxon>
        <taxon>eudicotyledons</taxon>
        <taxon>Gunneridae</taxon>
        <taxon>Pentapetalae</taxon>
        <taxon>rosids</taxon>
        <taxon>malvids</taxon>
        <taxon>Brassicales</taxon>
        <taxon>Brassicaceae</taxon>
        <taxon>Brassiceae</taxon>
        <taxon>Raphanus</taxon>
    </lineage>
</organism>
<dbReference type="Pfam" id="PF03384">
    <property type="entry name" value="DUF287"/>
    <property type="match status" value="1"/>
</dbReference>
<dbReference type="PANTHER" id="PTHR48449">
    <property type="entry name" value="DUF1985 DOMAIN-CONTAINING PROTEIN"/>
    <property type="match status" value="1"/>
</dbReference>
<dbReference type="OrthoDB" id="1109756at2759"/>
<protein>
    <submittedName>
        <fullName evidence="6">Uncharacterized protein At3g43530-like</fullName>
    </submittedName>
</protein>
<sequence length="859" mass="98330">MKGNQRQVSNERRRQSLRIRKPPVSNVKKGVAQKKNKKKSTPVREPSIHSLSVSSGSESEDMSAPSFEEMQPMQPLEFYFKSSEFAQTCKIQTKCFVTKTVEKIKKKLKPEAEWFRSHPQFRHFFHMPDEPNLKLQGMWMLLLRTICTPEDDVAWFAVNGVPIRYSMREHALISGLDCREYPRNYEKLGSHKFVDYYFHDVTKITISDVEQKMLSMAPCPDRLKMTVLYFLGRVIRGKPNDTRPLDSFILRIVEDLDACISFPWGRLTFEDAIKEIKHVMNHLKGEVNETCGFPGFIIPLENHSENPSEDCPRMCKSRFIKTSLRGYPLEDIYDALGETKDINSVLVPTLGEEIMLARIIDEERDYDRQGSQSDTWNYWLNVKQKTIWWEELYELDQAARVFPKKKDKAKVELAEGSSSQTGLDLILKGLEGRLVEFMGTAFASLNFTVEAKLESIDSRMSKMEERLTSIESKLSEEKNHGEDMDFRQWDHGNYGDYGTTAKNKGDKEEAGKSGEGEEEAEKSEGEGNKDKENSEADEENGDEQEQVLNRMKDDELWRSLMEDREEVGGKVMEDQEEVETSEEVIENSQEEPMVEAEISEPRVAAEISEARVAAEISEPRVAAEISEARVAAEISEPRVAAEISEARVAAEISEPRVAAEISEARVESPIKEPHFGSPIKQPHFESPIKELRVEAHQTPTTPSGGRTKAMAARRVVNSPITTWAAVMEARKAVEAEEKTSEKIVEEETEEAEKVVEEETEEQTGEVEEQTREIEEYTEEEKQRWVMVACNACEDGTNEERTDGNKEARRPGIRHRCKEKTMAYGKPTPKRGRPKKSDCTPQVLLCPKMSKLDNWIYWVY</sequence>
<evidence type="ECO:0000256" key="2">
    <source>
        <dbReference type="SAM" id="MobiDB-lite"/>
    </source>
</evidence>
<evidence type="ECO:0000313" key="6">
    <source>
        <dbReference type="RefSeq" id="XP_056848848.1"/>
    </source>
</evidence>
<feature type="compositionally biased region" description="Basic and acidic residues" evidence="2">
    <location>
        <begin position="522"/>
        <end position="534"/>
    </location>
</feature>
<feature type="compositionally biased region" description="Acidic residues" evidence="2">
    <location>
        <begin position="757"/>
        <end position="767"/>
    </location>
</feature>
<feature type="compositionally biased region" description="Basic and acidic residues" evidence="2">
    <location>
        <begin position="768"/>
        <end position="779"/>
    </location>
</feature>
<evidence type="ECO:0000313" key="5">
    <source>
        <dbReference type="Proteomes" id="UP000504610"/>
    </source>
</evidence>
<feature type="compositionally biased region" description="Low complexity" evidence="2">
    <location>
        <begin position="48"/>
        <end position="66"/>
    </location>
</feature>
<feature type="region of interest" description="Disordered" evidence="2">
    <location>
        <begin position="795"/>
        <end position="838"/>
    </location>
</feature>
<feature type="domain" description="DUF287" evidence="3">
    <location>
        <begin position="342"/>
        <end position="393"/>
    </location>
</feature>
<proteinExistence type="predicted"/>
<dbReference type="InterPro" id="IPR015410">
    <property type="entry name" value="DUF1985"/>
</dbReference>
<dbReference type="Pfam" id="PF09331">
    <property type="entry name" value="DUF1985"/>
    <property type="match status" value="1"/>
</dbReference>
<dbReference type="RefSeq" id="XP_056848848.1">
    <property type="nucleotide sequence ID" value="XM_056992868.1"/>
</dbReference>
<feature type="compositionally biased region" description="Basic and acidic residues" evidence="2">
    <location>
        <begin position="503"/>
        <end position="515"/>
    </location>
</feature>
<dbReference type="PANTHER" id="PTHR48449:SF1">
    <property type="entry name" value="DUF1985 DOMAIN-CONTAINING PROTEIN"/>
    <property type="match status" value="1"/>
</dbReference>
<feature type="region of interest" description="Disordered" evidence="2">
    <location>
        <begin position="564"/>
        <end position="598"/>
    </location>
</feature>
<dbReference type="InterPro" id="IPR005048">
    <property type="entry name" value="DUF287"/>
</dbReference>
<keyword evidence="1" id="KW-0175">Coiled coil</keyword>
<dbReference type="KEGG" id="rsz:130498991"/>